<dbReference type="GO" id="GO:0003677">
    <property type="term" value="F:DNA binding"/>
    <property type="evidence" value="ECO:0007669"/>
    <property type="project" value="UniProtKB-UniRule"/>
</dbReference>
<evidence type="ECO:0000256" key="2">
    <source>
        <dbReference type="ARBA" id="ARBA00022490"/>
    </source>
</evidence>
<proteinExistence type="inferred from homology"/>
<evidence type="ECO:0000313" key="10">
    <source>
        <dbReference type="Proteomes" id="UP000295341"/>
    </source>
</evidence>
<dbReference type="Gene3D" id="3.30.70.980">
    <property type="match status" value="2"/>
</dbReference>
<keyword evidence="10" id="KW-1185">Reference proteome</keyword>
<dbReference type="InterPro" id="IPR026564">
    <property type="entry name" value="Transcrip_reg_TACO1-like_dom3"/>
</dbReference>
<comment type="similarity">
    <text evidence="1 6">Belongs to the TACO1 family.</text>
</comment>
<dbReference type="NCBIfam" id="NF001030">
    <property type="entry name" value="PRK00110.1"/>
    <property type="match status" value="1"/>
</dbReference>
<dbReference type="Proteomes" id="UP000295341">
    <property type="component" value="Unassembled WGS sequence"/>
</dbReference>
<organism evidence="9 10">
    <name type="scientific">Panacagrimonas perspica</name>
    <dbReference type="NCBI Taxonomy" id="381431"/>
    <lineage>
        <taxon>Bacteria</taxon>
        <taxon>Pseudomonadati</taxon>
        <taxon>Pseudomonadota</taxon>
        <taxon>Gammaproteobacteria</taxon>
        <taxon>Nevskiales</taxon>
        <taxon>Nevskiaceae</taxon>
        <taxon>Panacagrimonas</taxon>
    </lineage>
</organism>
<comment type="subcellular location">
    <subcellularLocation>
        <location evidence="6">Cytoplasm</location>
    </subcellularLocation>
</comment>
<evidence type="ECO:0000256" key="1">
    <source>
        <dbReference type="ARBA" id="ARBA00008724"/>
    </source>
</evidence>
<dbReference type="SUPFAM" id="SSF75625">
    <property type="entry name" value="YebC-like"/>
    <property type="match status" value="1"/>
</dbReference>
<dbReference type="Pfam" id="PF01709">
    <property type="entry name" value="Transcrip_reg"/>
    <property type="match status" value="1"/>
</dbReference>
<dbReference type="EMBL" id="SOBT01000008">
    <property type="protein sequence ID" value="TDU31973.1"/>
    <property type="molecule type" value="Genomic_DNA"/>
</dbReference>
<feature type="domain" description="TACO1/YebC-like second and third" evidence="7">
    <location>
        <begin position="79"/>
        <end position="234"/>
    </location>
</feature>
<evidence type="ECO:0000256" key="3">
    <source>
        <dbReference type="ARBA" id="ARBA00023015"/>
    </source>
</evidence>
<evidence type="ECO:0000256" key="6">
    <source>
        <dbReference type="HAMAP-Rule" id="MF_00693"/>
    </source>
</evidence>
<protein>
    <recommendedName>
        <fullName evidence="6">Probable transcriptional regulatory protein DFR24_1358</fullName>
    </recommendedName>
</protein>
<dbReference type="NCBIfam" id="TIGR01033">
    <property type="entry name" value="YebC/PmpR family DNA-binding transcriptional regulator"/>
    <property type="match status" value="1"/>
</dbReference>
<evidence type="ECO:0000259" key="8">
    <source>
        <dbReference type="Pfam" id="PF20772"/>
    </source>
</evidence>
<dbReference type="PANTHER" id="PTHR12532:SF6">
    <property type="entry name" value="TRANSCRIPTIONAL REGULATORY PROTEIN YEBC-RELATED"/>
    <property type="match status" value="1"/>
</dbReference>
<evidence type="ECO:0000256" key="4">
    <source>
        <dbReference type="ARBA" id="ARBA00023125"/>
    </source>
</evidence>
<keyword evidence="2 6" id="KW-0963">Cytoplasm</keyword>
<accession>A0A4S3K8Q5</accession>
<evidence type="ECO:0000259" key="7">
    <source>
        <dbReference type="Pfam" id="PF01709"/>
    </source>
</evidence>
<dbReference type="NCBIfam" id="NF009044">
    <property type="entry name" value="PRK12378.1"/>
    <property type="match status" value="1"/>
</dbReference>
<keyword evidence="4 6" id="KW-0238">DNA-binding</keyword>
<dbReference type="PANTHER" id="PTHR12532">
    <property type="entry name" value="TRANSLATIONAL ACTIVATOR OF CYTOCHROME C OXIDASE 1"/>
    <property type="match status" value="1"/>
</dbReference>
<comment type="caution">
    <text evidence="9">The sequence shown here is derived from an EMBL/GenBank/DDBJ whole genome shotgun (WGS) entry which is preliminary data.</text>
</comment>
<gene>
    <name evidence="9" type="ORF">DFR24_1358</name>
</gene>
<dbReference type="HAMAP" id="MF_00693">
    <property type="entry name" value="Transcrip_reg_TACO1"/>
    <property type="match status" value="1"/>
</dbReference>
<evidence type="ECO:0000256" key="5">
    <source>
        <dbReference type="ARBA" id="ARBA00023163"/>
    </source>
</evidence>
<dbReference type="GO" id="GO:0005829">
    <property type="term" value="C:cytosol"/>
    <property type="evidence" value="ECO:0007669"/>
    <property type="project" value="TreeGrafter"/>
</dbReference>
<dbReference type="GO" id="GO:0006355">
    <property type="term" value="P:regulation of DNA-templated transcription"/>
    <property type="evidence" value="ECO:0007669"/>
    <property type="project" value="UniProtKB-UniRule"/>
</dbReference>
<dbReference type="InterPro" id="IPR029072">
    <property type="entry name" value="YebC-like"/>
</dbReference>
<dbReference type="Pfam" id="PF20772">
    <property type="entry name" value="TACO1_YebC_N"/>
    <property type="match status" value="1"/>
</dbReference>
<dbReference type="OrthoDB" id="9781053at2"/>
<dbReference type="InterPro" id="IPR017856">
    <property type="entry name" value="Integrase-like_N"/>
</dbReference>
<dbReference type="Gene3D" id="1.10.10.200">
    <property type="match status" value="1"/>
</dbReference>
<dbReference type="AlphaFoldDB" id="A0A4S3K8Q5"/>
<feature type="domain" description="TACO1/YebC-like N-terminal" evidence="8">
    <location>
        <begin position="7"/>
        <end position="73"/>
    </location>
</feature>
<name>A0A4S3K8Q5_9GAMM</name>
<dbReference type="RefSeq" id="WP_133880519.1">
    <property type="nucleotide sequence ID" value="NZ_MWIN01000004.1"/>
</dbReference>
<dbReference type="InterPro" id="IPR048300">
    <property type="entry name" value="TACO1_YebC-like_2nd/3rd_dom"/>
</dbReference>
<sequence>MGRGPSIEGRKGVADAQKAKVFTKLIREISLAAKQGGPDPAANSRLRLAVVRAMDANMTRDRVEAAIKRASGEGADASTEVRYEGYAPGGVAVLVDCVTDNPTRTVADVRHAFSKAGGSMGTSGSVAFQFAQVGQLWFELKDSAQEDRILELALDAGADDVQGSEGWCEVLTAPGSFEQVRKALADAGFAADQARVTMRPANIVPVAAEAAADIRKLLEKLEELDDVQDVFHNAELP</sequence>
<reference evidence="9 10" key="1">
    <citation type="submission" date="2019-03" db="EMBL/GenBank/DDBJ databases">
        <title>Genomic Encyclopedia of Type Strains, Phase IV (KMG-IV): sequencing the most valuable type-strain genomes for metagenomic binning, comparative biology and taxonomic classification.</title>
        <authorList>
            <person name="Goeker M."/>
        </authorList>
    </citation>
    <scope>NUCLEOTIDE SEQUENCE [LARGE SCALE GENOMIC DNA]</scope>
    <source>
        <strain evidence="9 10">DSM 26377</strain>
    </source>
</reference>
<keyword evidence="5 6" id="KW-0804">Transcription</keyword>
<dbReference type="InterPro" id="IPR002876">
    <property type="entry name" value="Transcrip_reg_TACO1-like"/>
</dbReference>
<keyword evidence="3 6" id="KW-0805">Transcription regulation</keyword>
<evidence type="ECO:0000313" key="9">
    <source>
        <dbReference type="EMBL" id="TDU31973.1"/>
    </source>
</evidence>
<dbReference type="InterPro" id="IPR049083">
    <property type="entry name" value="TACO1_YebC_N"/>
</dbReference>